<reference evidence="1" key="1">
    <citation type="submission" date="2014-11" db="EMBL/GenBank/DDBJ databases">
        <authorList>
            <person name="Amaro Gonzalez C."/>
        </authorList>
    </citation>
    <scope>NUCLEOTIDE SEQUENCE</scope>
</reference>
<accession>A0A0E9X9J3</accession>
<evidence type="ECO:0000313" key="1">
    <source>
        <dbReference type="EMBL" id="JAH99412.1"/>
    </source>
</evidence>
<sequence length="23" mass="2628">MIEITRATYAIYVMAVKSVFAIH</sequence>
<organism evidence="1">
    <name type="scientific">Anguilla anguilla</name>
    <name type="common">European freshwater eel</name>
    <name type="synonym">Muraena anguilla</name>
    <dbReference type="NCBI Taxonomy" id="7936"/>
    <lineage>
        <taxon>Eukaryota</taxon>
        <taxon>Metazoa</taxon>
        <taxon>Chordata</taxon>
        <taxon>Craniata</taxon>
        <taxon>Vertebrata</taxon>
        <taxon>Euteleostomi</taxon>
        <taxon>Actinopterygii</taxon>
        <taxon>Neopterygii</taxon>
        <taxon>Teleostei</taxon>
        <taxon>Anguilliformes</taxon>
        <taxon>Anguillidae</taxon>
        <taxon>Anguilla</taxon>
    </lineage>
</organism>
<dbReference type="EMBL" id="GBXM01009165">
    <property type="protein sequence ID" value="JAH99412.1"/>
    <property type="molecule type" value="Transcribed_RNA"/>
</dbReference>
<name>A0A0E9X9J3_ANGAN</name>
<dbReference type="AlphaFoldDB" id="A0A0E9X9J3"/>
<reference evidence="1" key="2">
    <citation type="journal article" date="2015" name="Fish Shellfish Immunol.">
        <title>Early steps in the European eel (Anguilla anguilla)-Vibrio vulnificus interaction in the gills: Role of the RtxA13 toxin.</title>
        <authorList>
            <person name="Callol A."/>
            <person name="Pajuelo D."/>
            <person name="Ebbesson L."/>
            <person name="Teles M."/>
            <person name="MacKenzie S."/>
            <person name="Amaro C."/>
        </authorList>
    </citation>
    <scope>NUCLEOTIDE SEQUENCE</scope>
</reference>
<protein>
    <submittedName>
        <fullName evidence="1">Uncharacterized protein</fullName>
    </submittedName>
</protein>
<proteinExistence type="predicted"/>